<dbReference type="AlphaFoldDB" id="A0A6P4ZVS0"/>
<feature type="compositionally biased region" description="Polar residues" evidence="1">
    <location>
        <begin position="311"/>
        <end position="329"/>
    </location>
</feature>
<name>A0A6P4ZVS0_BRABE</name>
<feature type="region of interest" description="Disordered" evidence="1">
    <location>
        <begin position="306"/>
        <end position="361"/>
    </location>
</feature>
<gene>
    <name evidence="3" type="primary">LOC109486043</name>
</gene>
<keyword evidence="2" id="KW-1185">Reference proteome</keyword>
<dbReference type="InterPro" id="IPR013320">
    <property type="entry name" value="ConA-like_dom_sf"/>
</dbReference>
<proteinExistence type="predicted"/>
<dbReference type="GeneID" id="109486043"/>
<sequence>MRVGVLRCGEADAVGLWPLNSQYGASDASGNGNDGVATGTQLAPGPNGDPDGAFLFSGTVSSYIDIPNNGRLDVRLSYTILANIYPTGYDGPIFNYVGNNNDHLWAIHFWQTSHQALFLRTIGRHTRWDSIPPVSANVLQQNAWNYVGGTYDSSTGVEAVWNDGELVAQLQIGVPSVASQYAVRVAVKDGDRRYFAGRIACIQLYDFAMTQEQIVSARDRCASSATTTPAVTTTTPAVTITTPAITTTTPAGTTTTPAVTATTPAVTTITPAITTTTSTVTATAPTVTTTTSTVTTTTPTVTTTTPVTTTFSSSNDASIVTTTMTQPEDPTSPPPTASLTPSRLGEEDPPPLTRAGHREGQ</sequence>
<evidence type="ECO:0000313" key="3">
    <source>
        <dbReference type="RefSeq" id="XP_019645295.1"/>
    </source>
</evidence>
<reference evidence="3" key="1">
    <citation type="submission" date="2025-08" db="UniProtKB">
        <authorList>
            <consortium name="RefSeq"/>
        </authorList>
    </citation>
    <scope>IDENTIFICATION</scope>
    <source>
        <tissue evidence="3">Gonad</tissue>
    </source>
</reference>
<evidence type="ECO:0000313" key="2">
    <source>
        <dbReference type="Proteomes" id="UP000515135"/>
    </source>
</evidence>
<dbReference type="PANTHER" id="PTHR47635:SF2">
    <property type="entry name" value="LAMG-LIKE JELLYROLL FOLD DOMAIN-CONTAINING PROTEIN"/>
    <property type="match status" value="1"/>
</dbReference>
<dbReference type="Proteomes" id="UP000515135">
    <property type="component" value="Unplaced"/>
</dbReference>
<dbReference type="RefSeq" id="XP_019645295.1">
    <property type="nucleotide sequence ID" value="XM_019789736.1"/>
</dbReference>
<protein>
    <submittedName>
        <fullName evidence="3">Location of vulva defective 1-like</fullName>
    </submittedName>
</protein>
<dbReference type="Pfam" id="PF13385">
    <property type="entry name" value="Laminin_G_3"/>
    <property type="match status" value="1"/>
</dbReference>
<dbReference type="OrthoDB" id="5984482at2759"/>
<accession>A0A6P4ZVS0</accession>
<organism evidence="2 3">
    <name type="scientific">Branchiostoma belcheri</name>
    <name type="common">Amphioxus</name>
    <dbReference type="NCBI Taxonomy" id="7741"/>
    <lineage>
        <taxon>Eukaryota</taxon>
        <taxon>Metazoa</taxon>
        <taxon>Chordata</taxon>
        <taxon>Cephalochordata</taxon>
        <taxon>Leptocardii</taxon>
        <taxon>Amphioxiformes</taxon>
        <taxon>Branchiostomatidae</taxon>
        <taxon>Branchiostoma</taxon>
    </lineage>
</organism>
<dbReference type="PANTHER" id="PTHR47635">
    <property type="entry name" value="CUB DOMAIN-CONTAINING PROTEIN"/>
    <property type="match status" value="1"/>
</dbReference>
<evidence type="ECO:0000256" key="1">
    <source>
        <dbReference type="SAM" id="MobiDB-lite"/>
    </source>
</evidence>
<dbReference type="KEGG" id="bbel:109486043"/>
<dbReference type="Gene3D" id="2.60.120.200">
    <property type="match status" value="1"/>
</dbReference>
<dbReference type="SUPFAM" id="SSF49899">
    <property type="entry name" value="Concanavalin A-like lectins/glucanases"/>
    <property type="match status" value="1"/>
</dbReference>